<protein>
    <submittedName>
        <fullName evidence="1">Uncharacterized protein</fullName>
    </submittedName>
</protein>
<name>A0A919Y8N2_9BACL</name>
<dbReference type="Proteomes" id="UP000682811">
    <property type="component" value="Unassembled WGS sequence"/>
</dbReference>
<proteinExistence type="predicted"/>
<dbReference type="EMBL" id="BORT01000002">
    <property type="protein sequence ID" value="GIO45854.1"/>
    <property type="molecule type" value="Genomic_DNA"/>
</dbReference>
<keyword evidence="2" id="KW-1185">Reference proteome</keyword>
<comment type="caution">
    <text evidence="1">The sequence shown here is derived from an EMBL/GenBank/DDBJ whole genome shotgun (WGS) entry which is preliminary data.</text>
</comment>
<evidence type="ECO:0000313" key="2">
    <source>
        <dbReference type="Proteomes" id="UP000682811"/>
    </source>
</evidence>
<organism evidence="1 2">
    <name type="scientific">Paenibacillus azoreducens</name>
    <dbReference type="NCBI Taxonomy" id="116718"/>
    <lineage>
        <taxon>Bacteria</taxon>
        <taxon>Bacillati</taxon>
        <taxon>Bacillota</taxon>
        <taxon>Bacilli</taxon>
        <taxon>Bacillales</taxon>
        <taxon>Paenibacillaceae</taxon>
        <taxon>Paenibacillus</taxon>
    </lineage>
</organism>
<sequence length="46" mass="5269">MFAKDEQEVIALLDKAEQDAQKAGYDKLLKFETAKWQENLKKIGGK</sequence>
<dbReference type="AlphaFoldDB" id="A0A919Y8N2"/>
<reference evidence="1 2" key="1">
    <citation type="submission" date="2021-03" db="EMBL/GenBank/DDBJ databases">
        <title>Antimicrobial resistance genes in bacteria isolated from Japanese honey, and their potential for conferring macrolide and lincosamide resistance in the American foulbrood pathogen Paenibacillus larvae.</title>
        <authorList>
            <person name="Okamoto M."/>
            <person name="Kumagai M."/>
            <person name="Kanamori H."/>
            <person name="Takamatsu D."/>
        </authorList>
    </citation>
    <scope>NUCLEOTIDE SEQUENCE [LARGE SCALE GENOMIC DNA]</scope>
    <source>
        <strain evidence="1 2">J34TS1</strain>
    </source>
</reference>
<gene>
    <name evidence="1" type="ORF">J34TS1_06190</name>
</gene>
<accession>A0A919Y8N2</accession>
<evidence type="ECO:0000313" key="1">
    <source>
        <dbReference type="EMBL" id="GIO45854.1"/>
    </source>
</evidence>